<gene>
    <name evidence="3" type="ORF">THAPSDRAFT_24448</name>
</gene>
<dbReference type="InParanoid" id="B8CA54"/>
<keyword evidence="4" id="KW-1185">Reference proteome</keyword>
<keyword evidence="1" id="KW-0732">Signal</keyword>
<evidence type="ECO:0000259" key="2">
    <source>
        <dbReference type="PROSITE" id="PS50280"/>
    </source>
</evidence>
<protein>
    <recommendedName>
        <fullName evidence="2">SET domain-containing protein</fullName>
    </recommendedName>
</protein>
<dbReference type="PROSITE" id="PS50280">
    <property type="entry name" value="SET"/>
    <property type="match status" value="1"/>
</dbReference>
<dbReference type="Pfam" id="PF00856">
    <property type="entry name" value="SET"/>
    <property type="match status" value="1"/>
</dbReference>
<reference evidence="3 4" key="2">
    <citation type="journal article" date="2008" name="Nature">
        <title>The Phaeodactylum genome reveals the evolutionary history of diatom genomes.</title>
        <authorList>
            <person name="Bowler C."/>
            <person name="Allen A.E."/>
            <person name="Badger J.H."/>
            <person name="Grimwood J."/>
            <person name="Jabbari K."/>
            <person name="Kuo A."/>
            <person name="Maheswari U."/>
            <person name="Martens C."/>
            <person name="Maumus F."/>
            <person name="Otillar R.P."/>
            <person name="Rayko E."/>
            <person name="Salamov A."/>
            <person name="Vandepoele K."/>
            <person name="Beszteri B."/>
            <person name="Gruber A."/>
            <person name="Heijde M."/>
            <person name="Katinka M."/>
            <person name="Mock T."/>
            <person name="Valentin K."/>
            <person name="Verret F."/>
            <person name="Berges J.A."/>
            <person name="Brownlee C."/>
            <person name="Cadoret J.P."/>
            <person name="Chiovitti A."/>
            <person name="Choi C.J."/>
            <person name="Coesel S."/>
            <person name="De Martino A."/>
            <person name="Detter J.C."/>
            <person name="Durkin C."/>
            <person name="Falciatore A."/>
            <person name="Fournet J."/>
            <person name="Haruta M."/>
            <person name="Huysman M.J."/>
            <person name="Jenkins B.D."/>
            <person name="Jiroutova K."/>
            <person name="Jorgensen R.E."/>
            <person name="Joubert Y."/>
            <person name="Kaplan A."/>
            <person name="Kroger N."/>
            <person name="Kroth P.G."/>
            <person name="La Roche J."/>
            <person name="Lindquist E."/>
            <person name="Lommer M."/>
            <person name="Martin-Jezequel V."/>
            <person name="Lopez P.J."/>
            <person name="Lucas S."/>
            <person name="Mangogna M."/>
            <person name="McGinnis K."/>
            <person name="Medlin L.K."/>
            <person name="Montsant A."/>
            <person name="Oudot-Le Secq M.P."/>
            <person name="Napoli C."/>
            <person name="Obornik M."/>
            <person name="Parker M.S."/>
            <person name="Petit J.L."/>
            <person name="Porcel B.M."/>
            <person name="Poulsen N."/>
            <person name="Robison M."/>
            <person name="Rychlewski L."/>
            <person name="Rynearson T.A."/>
            <person name="Schmutz J."/>
            <person name="Shapiro H."/>
            <person name="Siaut M."/>
            <person name="Stanley M."/>
            <person name="Sussman M.R."/>
            <person name="Taylor A.R."/>
            <person name="Vardi A."/>
            <person name="von Dassow P."/>
            <person name="Vyverman W."/>
            <person name="Willis A."/>
            <person name="Wyrwicz L.S."/>
            <person name="Rokhsar D.S."/>
            <person name="Weissenbach J."/>
            <person name="Armbrust E.V."/>
            <person name="Green B.R."/>
            <person name="Van de Peer Y."/>
            <person name="Grigoriev I.V."/>
        </authorList>
    </citation>
    <scope>NUCLEOTIDE SEQUENCE [LARGE SCALE GENOMIC DNA]</scope>
    <source>
        <strain evidence="3 4">CCMP1335</strain>
    </source>
</reference>
<evidence type="ECO:0000313" key="4">
    <source>
        <dbReference type="Proteomes" id="UP000001449"/>
    </source>
</evidence>
<dbReference type="GO" id="GO:0016279">
    <property type="term" value="F:protein-lysine N-methyltransferase activity"/>
    <property type="evidence" value="ECO:0000318"/>
    <property type="project" value="GO_Central"/>
</dbReference>
<dbReference type="RefSeq" id="XP_002293161.1">
    <property type="nucleotide sequence ID" value="XM_002293125.1"/>
</dbReference>
<evidence type="ECO:0000256" key="1">
    <source>
        <dbReference type="SAM" id="SignalP"/>
    </source>
</evidence>
<dbReference type="PANTHER" id="PTHR13271">
    <property type="entry name" value="UNCHARACTERIZED PUTATIVE METHYLTRANSFERASE"/>
    <property type="match status" value="1"/>
</dbReference>
<dbReference type="GeneID" id="7445792"/>
<name>B8CA54_THAPS</name>
<dbReference type="Gene3D" id="3.90.1410.10">
    <property type="entry name" value="set domain protein methyltransferase, domain 1"/>
    <property type="match status" value="1"/>
</dbReference>
<dbReference type="InterPro" id="IPR046341">
    <property type="entry name" value="SET_dom_sf"/>
</dbReference>
<feature type="signal peptide" evidence="1">
    <location>
        <begin position="1"/>
        <end position="21"/>
    </location>
</feature>
<dbReference type="KEGG" id="tps:THAPSDRAFT_24448"/>
<dbReference type="eggNOG" id="ENOG502T47C">
    <property type="taxonomic scope" value="Eukaryota"/>
</dbReference>
<evidence type="ECO:0000313" key="3">
    <source>
        <dbReference type="EMBL" id="EED89622.1"/>
    </source>
</evidence>
<dbReference type="HOGENOM" id="CLU_675279_0_0_1"/>
<dbReference type="PANTHER" id="PTHR13271:SF151">
    <property type="entry name" value="SET DOMAIN-CONTAINING PROTEIN 4"/>
    <property type="match status" value="1"/>
</dbReference>
<dbReference type="InterPro" id="IPR001214">
    <property type="entry name" value="SET_dom"/>
</dbReference>
<feature type="domain" description="SET" evidence="2">
    <location>
        <begin position="49"/>
        <end position="232"/>
    </location>
</feature>
<organism evidence="3 4">
    <name type="scientific">Thalassiosira pseudonana</name>
    <name type="common">Marine diatom</name>
    <name type="synonym">Cyclotella nana</name>
    <dbReference type="NCBI Taxonomy" id="35128"/>
    <lineage>
        <taxon>Eukaryota</taxon>
        <taxon>Sar</taxon>
        <taxon>Stramenopiles</taxon>
        <taxon>Ochrophyta</taxon>
        <taxon>Bacillariophyta</taxon>
        <taxon>Coscinodiscophyceae</taxon>
        <taxon>Thalassiosirophycidae</taxon>
        <taxon>Thalassiosirales</taxon>
        <taxon>Thalassiosiraceae</taxon>
        <taxon>Thalassiosira</taxon>
    </lineage>
</organism>
<accession>B8CA54</accession>
<dbReference type="EMBL" id="CM000647">
    <property type="protein sequence ID" value="EED89622.1"/>
    <property type="molecule type" value="Genomic_DNA"/>
</dbReference>
<feature type="chain" id="PRO_5002869917" description="SET domain-containing protein" evidence="1">
    <location>
        <begin position="22"/>
        <end position="408"/>
    </location>
</feature>
<proteinExistence type="predicted"/>
<dbReference type="OMA" id="YARSGWE"/>
<dbReference type="SUPFAM" id="SSF82199">
    <property type="entry name" value="SET domain"/>
    <property type="match status" value="1"/>
</dbReference>
<dbReference type="AlphaFoldDB" id="B8CA54"/>
<dbReference type="PaxDb" id="35128-Thaps24448"/>
<reference evidence="3 4" key="1">
    <citation type="journal article" date="2004" name="Science">
        <title>The genome of the diatom Thalassiosira pseudonana: ecology, evolution, and metabolism.</title>
        <authorList>
            <person name="Armbrust E.V."/>
            <person name="Berges J.A."/>
            <person name="Bowler C."/>
            <person name="Green B.R."/>
            <person name="Martinez D."/>
            <person name="Putnam N.H."/>
            <person name="Zhou S."/>
            <person name="Allen A.E."/>
            <person name="Apt K.E."/>
            <person name="Bechner M."/>
            <person name="Brzezinski M.A."/>
            <person name="Chaal B.K."/>
            <person name="Chiovitti A."/>
            <person name="Davis A.K."/>
            <person name="Demarest M.S."/>
            <person name="Detter J.C."/>
            <person name="Glavina T."/>
            <person name="Goodstein D."/>
            <person name="Hadi M.Z."/>
            <person name="Hellsten U."/>
            <person name="Hildebrand M."/>
            <person name="Jenkins B.D."/>
            <person name="Jurka J."/>
            <person name="Kapitonov V.V."/>
            <person name="Kroger N."/>
            <person name="Lau W.W."/>
            <person name="Lane T.W."/>
            <person name="Larimer F.W."/>
            <person name="Lippmeier J.C."/>
            <person name="Lucas S."/>
            <person name="Medina M."/>
            <person name="Montsant A."/>
            <person name="Obornik M."/>
            <person name="Parker M.S."/>
            <person name="Palenik B."/>
            <person name="Pazour G.J."/>
            <person name="Richardson P.M."/>
            <person name="Rynearson T.A."/>
            <person name="Saito M.A."/>
            <person name="Schwartz D.C."/>
            <person name="Thamatrakoln K."/>
            <person name="Valentin K."/>
            <person name="Vardi A."/>
            <person name="Wilkerson F.P."/>
            <person name="Rokhsar D.S."/>
        </authorList>
    </citation>
    <scope>NUCLEOTIDE SEQUENCE [LARGE SCALE GENOMIC DNA]</scope>
    <source>
        <strain evidence="3 4">CCMP1335</strain>
    </source>
</reference>
<sequence length="408" mass="46267">MRLLTILSITATCLISHLANADDESNDPLISKFPSLLTWFTSHGGYVDPRITIGYDENHIRGMMTTKEIPAETLLIHTPKTLVLSDDVAPADDQCADIEAVIHELKVGTQSKWHTYFEFDDSTGSRVPSQWDPEGRAVKELEGLPPYGETHRHINWYKGSCRGGKELNEIEWKAFMMFLTRAADLGLVPIYDLMNHHNGKINTKLERDSEGGLRVIALTDISANSPIYNTYARSGWESTVDTFNTYGFVEDYPQLWVWTDDKLVQMTQDNKEHAFQRYRNDVHDEGAYDRSHYVPNSHHYEILVLSPTVGALYPTQGLVEILGNGQRSMEEWQILIKAHHDSIRASHDEAIIPTEKAKLEKVARKGRVDVGKQDAIQAIEFRLAFKQALKLAQSIAENVTFLEDSDEL</sequence>
<dbReference type="Proteomes" id="UP000001449">
    <property type="component" value="Chromosome 12"/>
</dbReference>
<dbReference type="InterPro" id="IPR050600">
    <property type="entry name" value="SETD3_SETD6_MTase"/>
</dbReference>
<dbReference type="CDD" id="cd10527">
    <property type="entry name" value="SET_LSMT"/>
    <property type="match status" value="1"/>
</dbReference>